<dbReference type="EMBL" id="QUQM01000004">
    <property type="protein sequence ID" value="KAA8647888.1"/>
    <property type="molecule type" value="Genomic_DNA"/>
</dbReference>
<feature type="domain" description="Cation/H+ exchanger transmembrane" evidence="6">
    <location>
        <begin position="5"/>
        <end position="360"/>
    </location>
</feature>
<dbReference type="InterPro" id="IPR006153">
    <property type="entry name" value="Cation/H_exchanger_TM"/>
</dbReference>
<dbReference type="InterPro" id="IPR004712">
    <property type="entry name" value="Na+/H+_antiporter_fungi"/>
</dbReference>
<feature type="transmembrane region" description="Helical" evidence="5">
    <location>
        <begin position="59"/>
        <end position="76"/>
    </location>
</feature>
<keyword evidence="4 5" id="KW-0472">Membrane</keyword>
<dbReference type="GO" id="GO:0120029">
    <property type="term" value="P:proton export across plasma membrane"/>
    <property type="evidence" value="ECO:0007669"/>
    <property type="project" value="InterPro"/>
</dbReference>
<evidence type="ECO:0000256" key="3">
    <source>
        <dbReference type="ARBA" id="ARBA00022989"/>
    </source>
</evidence>
<evidence type="ECO:0000256" key="4">
    <source>
        <dbReference type="ARBA" id="ARBA00023136"/>
    </source>
</evidence>
<feature type="transmembrane region" description="Helical" evidence="5">
    <location>
        <begin position="290"/>
        <end position="312"/>
    </location>
</feature>
<evidence type="ECO:0000313" key="7">
    <source>
        <dbReference type="EMBL" id="KAA8647888.1"/>
    </source>
</evidence>
<evidence type="ECO:0000259" key="6">
    <source>
        <dbReference type="Pfam" id="PF00999"/>
    </source>
</evidence>
<dbReference type="PANTHER" id="PTHR31382">
    <property type="entry name" value="NA(+)/H(+) ANTIPORTER"/>
    <property type="match status" value="1"/>
</dbReference>
<name>A0A5M9MLK0_9EURO</name>
<evidence type="ECO:0000256" key="1">
    <source>
        <dbReference type="ARBA" id="ARBA00004141"/>
    </source>
</evidence>
<dbReference type="Gene3D" id="1.20.1530.20">
    <property type="match status" value="1"/>
</dbReference>
<dbReference type="Pfam" id="PF00999">
    <property type="entry name" value="Na_H_Exchanger"/>
    <property type="match status" value="1"/>
</dbReference>
<feature type="transmembrane region" description="Helical" evidence="5">
    <location>
        <begin position="261"/>
        <end position="284"/>
    </location>
</feature>
<feature type="transmembrane region" description="Helical" evidence="5">
    <location>
        <begin position="31"/>
        <end position="53"/>
    </location>
</feature>
<dbReference type="InterPro" id="IPR038770">
    <property type="entry name" value="Na+/solute_symporter_sf"/>
</dbReference>
<evidence type="ECO:0000313" key="8">
    <source>
        <dbReference type="Proteomes" id="UP000324241"/>
    </source>
</evidence>
<feature type="transmembrane region" description="Helical" evidence="5">
    <location>
        <begin position="178"/>
        <end position="211"/>
    </location>
</feature>
<proteinExistence type="predicted"/>
<dbReference type="GO" id="GO:0005886">
    <property type="term" value="C:plasma membrane"/>
    <property type="evidence" value="ECO:0007669"/>
    <property type="project" value="InterPro"/>
</dbReference>
<dbReference type="GO" id="GO:0036376">
    <property type="term" value="P:sodium ion export across plasma membrane"/>
    <property type="evidence" value="ECO:0007669"/>
    <property type="project" value="InterPro"/>
</dbReference>
<dbReference type="GO" id="GO:0042391">
    <property type="term" value="P:regulation of membrane potential"/>
    <property type="evidence" value="ECO:0007669"/>
    <property type="project" value="InterPro"/>
</dbReference>
<organism evidence="7 8">
    <name type="scientific">Aspergillus tanneri</name>
    <dbReference type="NCBI Taxonomy" id="1220188"/>
    <lineage>
        <taxon>Eukaryota</taxon>
        <taxon>Fungi</taxon>
        <taxon>Dikarya</taxon>
        <taxon>Ascomycota</taxon>
        <taxon>Pezizomycotina</taxon>
        <taxon>Eurotiomycetes</taxon>
        <taxon>Eurotiomycetidae</taxon>
        <taxon>Eurotiales</taxon>
        <taxon>Aspergillaceae</taxon>
        <taxon>Aspergillus</taxon>
        <taxon>Aspergillus subgen. Circumdati</taxon>
    </lineage>
</organism>
<evidence type="ECO:0000256" key="2">
    <source>
        <dbReference type="ARBA" id="ARBA00022692"/>
    </source>
</evidence>
<accession>A0A5M9MLK0</accession>
<evidence type="ECO:0000256" key="5">
    <source>
        <dbReference type="SAM" id="Phobius"/>
    </source>
</evidence>
<keyword evidence="3 5" id="KW-1133">Transmembrane helix</keyword>
<comment type="caution">
    <text evidence="7">The sequence shown here is derived from an EMBL/GenBank/DDBJ whole genome shotgun (WGS) entry which is preliminary data.</text>
</comment>
<feature type="transmembrane region" description="Helical" evidence="5">
    <location>
        <begin position="97"/>
        <end position="120"/>
    </location>
</feature>
<comment type="subcellular location">
    <subcellularLocation>
        <location evidence="1">Membrane</location>
        <topology evidence="1">Multi-pass membrane protein</topology>
    </subcellularLocation>
</comment>
<dbReference type="VEuPathDB" id="FungiDB:EYZ11_004387"/>
<dbReference type="Proteomes" id="UP000324241">
    <property type="component" value="Unassembled WGS sequence"/>
</dbReference>
<dbReference type="GeneID" id="54329292"/>
<feature type="transmembrane region" description="Helical" evidence="5">
    <location>
        <begin position="231"/>
        <end position="249"/>
    </location>
</feature>
<dbReference type="OrthoDB" id="5327978at2759"/>
<dbReference type="AlphaFoldDB" id="A0A5M9MLK0"/>
<keyword evidence="2 5" id="KW-0812">Transmembrane</keyword>
<reference evidence="7 8" key="1">
    <citation type="submission" date="2019-08" db="EMBL/GenBank/DDBJ databases">
        <title>The genome sequence of a newly discovered highly antifungal drug resistant Aspergillus species, Aspergillus tanneri NIH 1004.</title>
        <authorList>
            <person name="Mounaud S."/>
            <person name="Singh I."/>
            <person name="Joardar V."/>
            <person name="Pakala S."/>
            <person name="Pakala S."/>
            <person name="Venepally P."/>
            <person name="Chung J.K."/>
            <person name="Losada L."/>
            <person name="Nierman W.C."/>
        </authorList>
    </citation>
    <scope>NUCLEOTIDE SEQUENCE [LARGE SCALE GENOMIC DNA]</scope>
    <source>
        <strain evidence="7 8">NIH1004</strain>
    </source>
</reference>
<gene>
    <name evidence="7" type="ORF">ATNIH1004_006590</name>
</gene>
<feature type="transmembrane region" description="Helical" evidence="5">
    <location>
        <begin position="140"/>
        <end position="158"/>
    </location>
</feature>
<dbReference type="GO" id="GO:0015385">
    <property type="term" value="F:sodium:proton antiporter activity"/>
    <property type="evidence" value="ECO:0007669"/>
    <property type="project" value="InterPro"/>
</dbReference>
<protein>
    <recommendedName>
        <fullName evidence="6">Cation/H+ exchanger transmembrane domain-containing protein</fullName>
    </recommendedName>
</protein>
<dbReference type="RefSeq" id="XP_033427249.1">
    <property type="nucleotide sequence ID" value="XM_033571217.1"/>
</dbReference>
<dbReference type="PANTHER" id="PTHR31382:SF1">
    <property type="entry name" value="SODIUM ION_PROTON EXCHANGER (EUROFUNG)"/>
    <property type="match status" value="1"/>
</dbReference>
<sequence>MNFTRLVLGVQLVTAGIQLPRNYLQDEWKSLLLLLGPGMAAMWICSSLVIWGLIPSFRFLHALIVAACLTPTDAVLSNSIIKGKFADKHVPRALQRIIIAESGANDGLGYLFLYFGMYLLKYTGTGGGPAKAIGTWLYDTWVYGVILGTVYGVTVGWFSRKLLQFAAEKHYVDRESFLVFAVTLGLFTLGTCGLIGTDDLLACFIAGYVFSQDDWFRLETMDDSLQPTIDMLLNLSVFVWFGAVCPWTLFVHNHIIPLHQLFFLGFLILLVRRMPVVFAMYKYMHQIEHVAHAAFVGFFGPIGVGAIFFLSASREYLCGITVDGRMRQDAERVSDAVNIVVWFLVVSSIIVHGLSIPLVVAGYHLPGTVSSAFSTSFAIEPDPASLPGIQEAESSRTPQLFANNQNHGCGIDRKSFRHLFRRIGRSLIRISFPASLVQPRMGLPGELENPGGPVADEAERRNLIAAENLV</sequence>
<feature type="transmembrane region" description="Helical" evidence="5">
    <location>
        <begin position="333"/>
        <end position="354"/>
    </location>
</feature>